<dbReference type="SUPFAM" id="SSF52540">
    <property type="entry name" value="P-loop containing nucleoside triphosphate hydrolases"/>
    <property type="match status" value="1"/>
</dbReference>
<reference evidence="4" key="1">
    <citation type="submission" date="2021-01" db="UniProtKB">
        <authorList>
            <consortium name="EnsemblMetazoa"/>
        </authorList>
    </citation>
    <scope>IDENTIFICATION</scope>
</reference>
<dbReference type="EnsemblMetazoa" id="XM_022798215">
    <property type="protein sequence ID" value="XP_022653950"/>
    <property type="gene ID" value="LOC111247389"/>
</dbReference>
<dbReference type="InterPro" id="IPR000863">
    <property type="entry name" value="Sulfotransferase_dom"/>
</dbReference>
<dbReference type="EnsemblMetazoa" id="XM_022798218">
    <property type="protein sequence ID" value="XP_022653953"/>
    <property type="gene ID" value="LOC111247389"/>
</dbReference>
<dbReference type="Gene3D" id="3.40.50.300">
    <property type="entry name" value="P-loop containing nucleotide triphosphate hydrolases"/>
    <property type="match status" value="1"/>
</dbReference>
<evidence type="ECO:0000256" key="2">
    <source>
        <dbReference type="ARBA" id="ARBA00022679"/>
    </source>
</evidence>
<dbReference type="AlphaFoldDB" id="A0A7M7K0X2"/>
<dbReference type="PANTHER" id="PTHR11783">
    <property type="entry name" value="SULFOTRANSFERASE SULT"/>
    <property type="match status" value="1"/>
</dbReference>
<dbReference type="OMA" id="NNCEETF"/>
<dbReference type="Proteomes" id="UP000594260">
    <property type="component" value="Unplaced"/>
</dbReference>
<comment type="similarity">
    <text evidence="1">Belongs to the sulfotransferase 1 family.</text>
</comment>
<dbReference type="GeneID" id="111247389"/>
<sequence>MGLPIAAAAAGLLSPAFTAAYVERRVAGFARTVRSSKSILGQCCHKSCRPLHTVVLDSGKELQQSNGCEEADVLERLSNEFIQIKLLPTANRMTTKSFYTEVDGTKIPIGFNVENLRSAKKYKPLDSDIFICTFPKCGTNWTKRIVQLLIDRESRTGEVADYGLSKCFLEMAGASVISSQPEPRIVTSHLYFKEIPWNPNTKYIYVLRNPKDCCVSYFHHTKRTKVYDYENGTLTDYVTTFLNGETSFGSYFEHFRQWYAQKDRPNVLFLTYENMKQDPVKEIQKIIAFLGLPCPELRDPSSAKFQHVLKESGIDAMKDYVEENYRTAFAGASETGWKARSDYPCDRAPPPPDCFVRKGIVGDWKNEFSFADSKAIEGQMLRACEGFASVQDIWDDKVWRDC</sequence>
<keyword evidence="5" id="KW-1185">Reference proteome</keyword>
<accession>A0A7M7K0X2</accession>
<evidence type="ECO:0000313" key="4">
    <source>
        <dbReference type="EnsemblMetazoa" id="XP_022653950"/>
    </source>
</evidence>
<dbReference type="InterPro" id="IPR027417">
    <property type="entry name" value="P-loop_NTPase"/>
</dbReference>
<evidence type="ECO:0000256" key="1">
    <source>
        <dbReference type="ARBA" id="ARBA00005771"/>
    </source>
</evidence>
<dbReference type="RefSeq" id="XP_022653951.1">
    <property type="nucleotide sequence ID" value="XM_022798216.1"/>
</dbReference>
<dbReference type="InParanoid" id="A0A7M7K0X2"/>
<name>A0A7M7K0X2_VARDE</name>
<proteinExistence type="inferred from homology"/>
<dbReference type="KEGG" id="vde:111247389"/>
<dbReference type="GO" id="GO:0008146">
    <property type="term" value="F:sulfotransferase activity"/>
    <property type="evidence" value="ECO:0007669"/>
    <property type="project" value="InterPro"/>
</dbReference>
<dbReference type="FunCoup" id="A0A7M7K0X2">
    <property type="interactions" value="31"/>
</dbReference>
<keyword evidence="2" id="KW-0808">Transferase</keyword>
<evidence type="ECO:0000313" key="5">
    <source>
        <dbReference type="Proteomes" id="UP000594260"/>
    </source>
</evidence>
<feature type="domain" description="Sulfotransferase" evidence="3">
    <location>
        <begin position="126"/>
        <end position="377"/>
    </location>
</feature>
<organism evidence="4 5">
    <name type="scientific">Varroa destructor</name>
    <name type="common">Honeybee mite</name>
    <dbReference type="NCBI Taxonomy" id="109461"/>
    <lineage>
        <taxon>Eukaryota</taxon>
        <taxon>Metazoa</taxon>
        <taxon>Ecdysozoa</taxon>
        <taxon>Arthropoda</taxon>
        <taxon>Chelicerata</taxon>
        <taxon>Arachnida</taxon>
        <taxon>Acari</taxon>
        <taxon>Parasitiformes</taxon>
        <taxon>Mesostigmata</taxon>
        <taxon>Gamasina</taxon>
        <taxon>Dermanyssoidea</taxon>
        <taxon>Varroidae</taxon>
        <taxon>Varroa</taxon>
    </lineage>
</organism>
<dbReference type="RefSeq" id="XP_022653953.1">
    <property type="nucleotide sequence ID" value="XM_022798218.1"/>
</dbReference>
<dbReference type="EnsemblMetazoa" id="XM_022798216">
    <property type="protein sequence ID" value="XP_022653951"/>
    <property type="gene ID" value="LOC111247389"/>
</dbReference>
<dbReference type="Pfam" id="PF00685">
    <property type="entry name" value="Sulfotransfer_1"/>
    <property type="match status" value="1"/>
</dbReference>
<dbReference type="RefSeq" id="XP_022653952.1">
    <property type="nucleotide sequence ID" value="XM_022798217.1"/>
</dbReference>
<protein>
    <recommendedName>
        <fullName evidence="3">Sulfotransferase domain-containing protein</fullName>
    </recommendedName>
</protein>
<dbReference type="RefSeq" id="XP_022653950.1">
    <property type="nucleotide sequence ID" value="XM_022798215.1"/>
</dbReference>
<dbReference type="EnsemblMetazoa" id="XM_022798217">
    <property type="protein sequence ID" value="XP_022653952"/>
    <property type="gene ID" value="LOC111247389"/>
</dbReference>
<evidence type="ECO:0000259" key="3">
    <source>
        <dbReference type="Pfam" id="PF00685"/>
    </source>
</evidence>